<dbReference type="InterPro" id="IPR001789">
    <property type="entry name" value="Sig_transdc_resp-reg_receiver"/>
</dbReference>
<dbReference type="PROSITE" id="PS50005">
    <property type="entry name" value="TPR"/>
    <property type="match status" value="1"/>
</dbReference>
<dbReference type="Proteomes" id="UP000261905">
    <property type="component" value="Unassembled WGS sequence"/>
</dbReference>
<dbReference type="InterPro" id="IPR011990">
    <property type="entry name" value="TPR-like_helical_dom_sf"/>
</dbReference>
<evidence type="ECO:0000256" key="2">
    <source>
        <dbReference type="ARBA" id="ARBA00023012"/>
    </source>
</evidence>
<dbReference type="InterPro" id="IPR019734">
    <property type="entry name" value="TPR_rpt"/>
</dbReference>
<evidence type="ECO:0000259" key="9">
    <source>
        <dbReference type="PROSITE" id="PS50110"/>
    </source>
</evidence>
<evidence type="ECO:0000256" key="7">
    <source>
        <dbReference type="PROSITE-ProRule" id="PRU00339"/>
    </source>
</evidence>
<evidence type="ECO:0000256" key="8">
    <source>
        <dbReference type="PROSITE-ProRule" id="PRU01091"/>
    </source>
</evidence>
<dbReference type="SUPFAM" id="SSF46894">
    <property type="entry name" value="C-terminal effector domain of the bipartite response regulators"/>
    <property type="match status" value="1"/>
</dbReference>
<dbReference type="PANTHER" id="PTHR35807">
    <property type="entry name" value="TRANSCRIPTIONAL REGULATOR REDD-RELATED"/>
    <property type="match status" value="1"/>
</dbReference>
<keyword evidence="3" id="KW-0805">Transcription regulation</keyword>
<feature type="modified residue" description="4-aspartylphosphate" evidence="6">
    <location>
        <position position="55"/>
    </location>
</feature>
<dbReference type="RefSeq" id="WP_116044021.1">
    <property type="nucleotide sequence ID" value="NZ_QUBQ01000001.1"/>
</dbReference>
<keyword evidence="4 8" id="KW-0238">DNA-binding</keyword>
<keyword evidence="7" id="KW-0802">TPR repeat</keyword>
<evidence type="ECO:0000313" key="12">
    <source>
        <dbReference type="Proteomes" id="UP000261905"/>
    </source>
</evidence>
<dbReference type="InterPro" id="IPR051677">
    <property type="entry name" value="AfsR-DnrI-RedD_regulator"/>
</dbReference>
<dbReference type="InterPro" id="IPR016032">
    <property type="entry name" value="Sig_transdc_resp-reg_C-effctor"/>
</dbReference>
<dbReference type="AlphaFoldDB" id="A0A371PKW0"/>
<dbReference type="OrthoDB" id="3190595at2"/>
<evidence type="ECO:0000256" key="1">
    <source>
        <dbReference type="ARBA" id="ARBA00005820"/>
    </source>
</evidence>
<dbReference type="SMART" id="SM00448">
    <property type="entry name" value="REC"/>
    <property type="match status" value="1"/>
</dbReference>
<dbReference type="InterPro" id="IPR005158">
    <property type="entry name" value="BTAD"/>
</dbReference>
<evidence type="ECO:0000256" key="6">
    <source>
        <dbReference type="PROSITE-ProRule" id="PRU00169"/>
    </source>
</evidence>
<dbReference type="SUPFAM" id="SSF48452">
    <property type="entry name" value="TPR-like"/>
    <property type="match status" value="1"/>
</dbReference>
<protein>
    <submittedName>
        <fullName evidence="11">Response regulator</fullName>
    </submittedName>
</protein>
<keyword evidence="6" id="KW-0597">Phosphoprotein</keyword>
<dbReference type="Pfam" id="PF03704">
    <property type="entry name" value="BTAD"/>
    <property type="match status" value="1"/>
</dbReference>
<gene>
    <name evidence="11" type="ORF">DX130_07380</name>
</gene>
<sequence length="373" mass="43492">MLQAFLVDDEIHSMYMLKFFLLQSGQVEILGCYNNGIEATLQMTGSDTSRVWFVDIEMPGMSGLELAERIHQVNPLDFVVFTTAYDQYAIEAFELAAIDYLQKPMEMSRLMKTIDRLTKEIHLRHSDHYPATNKKLAVRMFGDFQVLSPIGKKLTWRTSKEKELFAYLLLNGRERVSRDKLIEELWPDEPFHKAKVYLHTCISLLRKNLRQYGLEEIIHYEKEGYYLDHMGQLSTDVAAFTAGIDRIKSLKESGISELLAVLEHYKNPLLDSEDYHWAILKAQQLEKSAVNVMLTIGNRYLAQEQYEDTIHIAEQAVVISPYEEEAYRLLMQSYYLTGKHDHVFQIYRKLVLKLAELSIQPSELSRRIYEKIC</sequence>
<comment type="similarity">
    <text evidence="1">Belongs to the AfsR/DnrI/RedD regulatory family.</text>
</comment>
<reference evidence="11 12" key="1">
    <citation type="submission" date="2018-08" db="EMBL/GenBank/DDBJ databases">
        <title>Paenibacillus sp. M4BSY-1, whole genome shotgun sequence.</title>
        <authorList>
            <person name="Tuo L."/>
        </authorList>
    </citation>
    <scope>NUCLEOTIDE SEQUENCE [LARGE SCALE GENOMIC DNA]</scope>
    <source>
        <strain evidence="11 12">M4BSY-1</strain>
    </source>
</reference>
<dbReference type="InterPro" id="IPR001867">
    <property type="entry name" value="OmpR/PhoB-type_DNA-bd"/>
</dbReference>
<dbReference type="InterPro" id="IPR036388">
    <property type="entry name" value="WH-like_DNA-bd_sf"/>
</dbReference>
<organism evidence="11 12">
    <name type="scientific">Paenibacillus paeoniae</name>
    <dbReference type="NCBI Taxonomy" id="2292705"/>
    <lineage>
        <taxon>Bacteria</taxon>
        <taxon>Bacillati</taxon>
        <taxon>Bacillota</taxon>
        <taxon>Bacilli</taxon>
        <taxon>Bacillales</taxon>
        <taxon>Paenibacillaceae</taxon>
        <taxon>Paenibacillus</taxon>
    </lineage>
</organism>
<dbReference type="SMART" id="SM01043">
    <property type="entry name" value="BTAD"/>
    <property type="match status" value="1"/>
</dbReference>
<dbReference type="Gene3D" id="1.10.10.10">
    <property type="entry name" value="Winged helix-like DNA-binding domain superfamily/Winged helix DNA-binding domain"/>
    <property type="match status" value="1"/>
</dbReference>
<name>A0A371PKW0_9BACL</name>
<evidence type="ECO:0000313" key="11">
    <source>
        <dbReference type="EMBL" id="REK76841.1"/>
    </source>
</evidence>
<dbReference type="InterPro" id="IPR011006">
    <property type="entry name" value="CheY-like_superfamily"/>
</dbReference>
<dbReference type="GO" id="GO:0006355">
    <property type="term" value="P:regulation of DNA-templated transcription"/>
    <property type="evidence" value="ECO:0007669"/>
    <property type="project" value="InterPro"/>
</dbReference>
<proteinExistence type="inferred from homology"/>
<evidence type="ECO:0000259" key="10">
    <source>
        <dbReference type="PROSITE" id="PS51755"/>
    </source>
</evidence>
<evidence type="ECO:0000256" key="3">
    <source>
        <dbReference type="ARBA" id="ARBA00023015"/>
    </source>
</evidence>
<dbReference type="SMART" id="SM00862">
    <property type="entry name" value="Trans_reg_C"/>
    <property type="match status" value="1"/>
</dbReference>
<dbReference type="Gene3D" id="3.40.50.2300">
    <property type="match status" value="1"/>
</dbReference>
<evidence type="ECO:0000256" key="5">
    <source>
        <dbReference type="ARBA" id="ARBA00023163"/>
    </source>
</evidence>
<dbReference type="Pfam" id="PF00486">
    <property type="entry name" value="Trans_reg_C"/>
    <property type="match status" value="1"/>
</dbReference>
<feature type="domain" description="Response regulatory" evidence="9">
    <location>
        <begin position="3"/>
        <end position="118"/>
    </location>
</feature>
<keyword evidence="5" id="KW-0804">Transcription</keyword>
<feature type="domain" description="OmpR/PhoB-type" evidence="10">
    <location>
        <begin position="130"/>
        <end position="229"/>
    </location>
</feature>
<feature type="DNA-binding region" description="OmpR/PhoB-type" evidence="8">
    <location>
        <begin position="130"/>
        <end position="229"/>
    </location>
</feature>
<keyword evidence="12" id="KW-1185">Reference proteome</keyword>
<dbReference type="PROSITE" id="PS50110">
    <property type="entry name" value="RESPONSE_REGULATORY"/>
    <property type="match status" value="1"/>
</dbReference>
<dbReference type="Pfam" id="PF00072">
    <property type="entry name" value="Response_reg"/>
    <property type="match status" value="1"/>
</dbReference>
<dbReference type="SUPFAM" id="SSF52172">
    <property type="entry name" value="CheY-like"/>
    <property type="match status" value="1"/>
</dbReference>
<dbReference type="PROSITE" id="PS51755">
    <property type="entry name" value="OMPR_PHOB"/>
    <property type="match status" value="1"/>
</dbReference>
<dbReference type="PANTHER" id="PTHR35807:SF1">
    <property type="entry name" value="TRANSCRIPTIONAL REGULATOR REDD"/>
    <property type="match status" value="1"/>
</dbReference>
<dbReference type="EMBL" id="QUBQ01000001">
    <property type="protein sequence ID" value="REK76841.1"/>
    <property type="molecule type" value="Genomic_DNA"/>
</dbReference>
<dbReference type="GO" id="GO:0000160">
    <property type="term" value="P:phosphorelay signal transduction system"/>
    <property type="evidence" value="ECO:0007669"/>
    <property type="project" value="UniProtKB-KW"/>
</dbReference>
<feature type="repeat" description="TPR" evidence="7">
    <location>
        <begin position="290"/>
        <end position="323"/>
    </location>
</feature>
<accession>A0A371PKW0</accession>
<comment type="caution">
    <text evidence="11">The sequence shown here is derived from an EMBL/GenBank/DDBJ whole genome shotgun (WGS) entry which is preliminary data.</text>
</comment>
<evidence type="ECO:0000256" key="4">
    <source>
        <dbReference type="ARBA" id="ARBA00023125"/>
    </source>
</evidence>
<dbReference type="GO" id="GO:0003677">
    <property type="term" value="F:DNA binding"/>
    <property type="evidence" value="ECO:0007669"/>
    <property type="project" value="UniProtKB-UniRule"/>
</dbReference>
<keyword evidence="2" id="KW-0902">Two-component regulatory system</keyword>
<dbReference type="Gene3D" id="1.25.40.10">
    <property type="entry name" value="Tetratricopeptide repeat domain"/>
    <property type="match status" value="1"/>
</dbReference>